<dbReference type="InterPro" id="IPR001190">
    <property type="entry name" value="SRCR"/>
</dbReference>
<evidence type="ECO:0000256" key="1">
    <source>
        <dbReference type="ARBA" id="ARBA00023157"/>
    </source>
</evidence>
<dbReference type="InterPro" id="IPR036772">
    <property type="entry name" value="SRCR-like_dom_sf"/>
</dbReference>
<dbReference type="InterPro" id="IPR004043">
    <property type="entry name" value="LCCL"/>
</dbReference>
<dbReference type="SUPFAM" id="SSF69848">
    <property type="entry name" value="LCCL domain"/>
    <property type="match status" value="1"/>
</dbReference>
<dbReference type="EMBL" id="CDMZ01004420">
    <property type="protein sequence ID" value="CUC10537.1"/>
    <property type="molecule type" value="Genomic_DNA"/>
</dbReference>
<evidence type="ECO:0000259" key="2">
    <source>
        <dbReference type="PROSITE" id="PS50287"/>
    </source>
</evidence>
<organism evidence="4">
    <name type="scientific">Chromera velia CCMP2878</name>
    <dbReference type="NCBI Taxonomy" id="1169474"/>
    <lineage>
        <taxon>Eukaryota</taxon>
        <taxon>Sar</taxon>
        <taxon>Alveolata</taxon>
        <taxon>Colpodellida</taxon>
        <taxon>Chromeraceae</taxon>
        <taxon>Chromera</taxon>
    </lineage>
</organism>
<dbReference type="VEuPathDB" id="CryptoDB:Cvel_9550"/>
<dbReference type="AlphaFoldDB" id="A0A0K6SAG4"/>
<accession>A0A0K6SAG4</accession>
<reference evidence="4" key="1">
    <citation type="submission" date="2014-11" db="EMBL/GenBank/DDBJ databases">
        <title>Molecular phylogeny of cliff fern family Woodsiaceae with morphological implications.</title>
        <authorList>
            <person name="Shao Y.-Z."/>
            <person name="Wei R."/>
            <person name="Zhang X.-C."/>
        </authorList>
    </citation>
    <scope>NUCLEOTIDE SEQUENCE</scope>
</reference>
<dbReference type="GO" id="GO:0016020">
    <property type="term" value="C:membrane"/>
    <property type="evidence" value="ECO:0007669"/>
    <property type="project" value="InterPro"/>
</dbReference>
<dbReference type="PANTHER" id="PTHR48071">
    <property type="entry name" value="SRCR DOMAIN-CONTAINING PROTEIN"/>
    <property type="match status" value="1"/>
</dbReference>
<dbReference type="PROSITE" id="PS50287">
    <property type="entry name" value="SRCR_2"/>
    <property type="match status" value="1"/>
</dbReference>
<evidence type="ECO:0008006" key="5">
    <source>
        <dbReference type="Google" id="ProtNLM"/>
    </source>
</evidence>
<evidence type="ECO:0000313" key="4">
    <source>
        <dbReference type="EMBL" id="CUC10537.1"/>
    </source>
</evidence>
<dbReference type="Gene3D" id="2.170.130.20">
    <property type="entry name" value="LCCL-like domain"/>
    <property type="match status" value="1"/>
</dbReference>
<dbReference type="InterPro" id="IPR036609">
    <property type="entry name" value="LCCL_sf"/>
</dbReference>
<dbReference type="SMART" id="SM00603">
    <property type="entry name" value="LCCL"/>
    <property type="match status" value="1"/>
</dbReference>
<name>A0A0K6SAG4_9ALVE</name>
<protein>
    <recommendedName>
        <fullName evidence="5">SRCR domain-containing protein</fullName>
    </recommendedName>
</protein>
<dbReference type="SMART" id="SM00202">
    <property type="entry name" value="SR"/>
    <property type="match status" value="1"/>
</dbReference>
<dbReference type="PROSITE" id="PS50820">
    <property type="entry name" value="LCCL"/>
    <property type="match status" value="1"/>
</dbReference>
<feature type="domain" description="LCCL" evidence="3">
    <location>
        <begin position="146"/>
        <end position="204"/>
    </location>
</feature>
<gene>
    <name evidence="4" type="ORF">Cvel_9550.t1.CR1</name>
</gene>
<proteinExistence type="predicted"/>
<evidence type="ECO:0000259" key="3">
    <source>
        <dbReference type="PROSITE" id="PS50820"/>
    </source>
</evidence>
<keyword evidence="1" id="KW-1015">Disulfide bond</keyword>
<dbReference type="PANTHER" id="PTHR48071:SF18">
    <property type="entry name" value="DELETED IN MALIGNANT BRAIN TUMORS 1 PROTEIN-RELATED"/>
    <property type="match status" value="1"/>
</dbReference>
<dbReference type="Pfam" id="PF03815">
    <property type="entry name" value="LCCL"/>
    <property type="match status" value="1"/>
</dbReference>
<dbReference type="Gene3D" id="3.10.250.10">
    <property type="entry name" value="SRCR-like domain"/>
    <property type="match status" value="1"/>
</dbReference>
<dbReference type="SUPFAM" id="SSF56487">
    <property type="entry name" value="SRCR-like"/>
    <property type="match status" value="1"/>
</dbReference>
<feature type="domain" description="SRCR" evidence="2">
    <location>
        <begin position="242"/>
        <end position="357"/>
    </location>
</feature>
<dbReference type="PhylomeDB" id="A0A0K6SAG4"/>
<dbReference type="Pfam" id="PF00530">
    <property type="entry name" value="SRCR"/>
    <property type="match status" value="1"/>
</dbReference>
<sequence>METCGGRSLGSPTPNGVPLWMSMRFVADGRFGVTIADALLTIFRPIRQVEYSIEVVGVAGNGYDSNCDIFLALNGEAGSSNDVQTQGGKAYEFPVRSWIGGKHPKSVKVHRGAKAFGEPPVIQAACDDAPEDMKFGVPADPELFIQKVKCPANCGAEKFAVLQGASLHPSSASVCASAILDGVLSSAGGTVVASYVPGVSTYEALDNHQGMISEPLTTTPGMKGSSFFLYEADSVDNIAGSVRVLSESGVLSREGRLEFRTKSGWGSVCKLGGSAGFSAQSAQVACKQMGYLYGEVVEEGCVDVDSQYVCGPKSKAISLAAVECSGTEGKLDECASKPATAVEKCDSHENDVAIRCSNAKPGEDPSPGTLRLMGPYGTPSNDGTGRLEVWADGTPLVHPINYFPLTCRSLNPCVPPTHQGLAGRRSVMTTGRLLLPELPANRFGFYPTCSDFRQPLC</sequence>